<keyword evidence="4" id="KW-0378">Hydrolase</keyword>
<dbReference type="CDD" id="cd17991">
    <property type="entry name" value="DEXHc_TRCF"/>
    <property type="match status" value="1"/>
</dbReference>
<proteinExistence type="predicted"/>
<dbReference type="GO" id="GO:0003677">
    <property type="term" value="F:DNA binding"/>
    <property type="evidence" value="ECO:0007669"/>
    <property type="project" value="UniProtKB-KW"/>
</dbReference>
<keyword evidence="7" id="KW-0238">DNA-binding</keyword>
<keyword evidence="6" id="KW-0067">ATP-binding</keyword>
<evidence type="ECO:0000256" key="5">
    <source>
        <dbReference type="ARBA" id="ARBA00022806"/>
    </source>
</evidence>
<comment type="caution">
    <text evidence="11">The sequence shown here is derived from an EMBL/GenBank/DDBJ whole genome shotgun (WGS) entry which is preliminary data.</text>
</comment>
<evidence type="ECO:0000256" key="1">
    <source>
        <dbReference type="ARBA" id="ARBA00022490"/>
    </source>
</evidence>
<dbReference type="Pfam" id="PF02559">
    <property type="entry name" value="CarD_TRCF_RID"/>
    <property type="match status" value="1"/>
</dbReference>
<name>A0A2M7K2E5_9BACT</name>
<dbReference type="SUPFAM" id="SSF141259">
    <property type="entry name" value="CarD-like"/>
    <property type="match status" value="1"/>
</dbReference>
<dbReference type="GO" id="GO:0016787">
    <property type="term" value="F:hydrolase activity"/>
    <property type="evidence" value="ECO:0007669"/>
    <property type="project" value="UniProtKB-KW"/>
</dbReference>
<dbReference type="PROSITE" id="PS51194">
    <property type="entry name" value="HELICASE_CTER"/>
    <property type="match status" value="1"/>
</dbReference>
<dbReference type="Pfam" id="PF00271">
    <property type="entry name" value="Helicase_C"/>
    <property type="match status" value="1"/>
</dbReference>
<dbReference type="SMART" id="SM01058">
    <property type="entry name" value="CarD_TRCF"/>
    <property type="match status" value="1"/>
</dbReference>
<evidence type="ECO:0000313" key="11">
    <source>
        <dbReference type="EMBL" id="PIX30371.1"/>
    </source>
</evidence>
<dbReference type="Proteomes" id="UP000229924">
    <property type="component" value="Unassembled WGS sequence"/>
</dbReference>
<evidence type="ECO:0000259" key="9">
    <source>
        <dbReference type="PROSITE" id="PS51192"/>
    </source>
</evidence>
<protein>
    <recommendedName>
        <fullName evidence="13">TRCF</fullName>
    </recommendedName>
</protein>
<dbReference type="SMART" id="SM00490">
    <property type="entry name" value="HELICc"/>
    <property type="match status" value="1"/>
</dbReference>
<dbReference type="Gene3D" id="3.40.50.300">
    <property type="entry name" value="P-loop containing nucleotide triphosphate hydrolases"/>
    <property type="match status" value="2"/>
</dbReference>
<evidence type="ECO:0000256" key="6">
    <source>
        <dbReference type="ARBA" id="ARBA00022840"/>
    </source>
</evidence>
<dbReference type="PANTHER" id="PTHR47964:SF1">
    <property type="entry name" value="ATP-DEPENDENT DNA HELICASE HOMOLOG RECG, CHLOROPLASTIC"/>
    <property type="match status" value="1"/>
</dbReference>
<dbReference type="AlphaFoldDB" id="A0A2M7K2E5"/>
<dbReference type="SUPFAM" id="SSF52540">
    <property type="entry name" value="P-loop containing nucleoside triphosphate hydrolases"/>
    <property type="match status" value="3"/>
</dbReference>
<dbReference type="InterPro" id="IPR036101">
    <property type="entry name" value="CarD-like/TRCF_RID_sf"/>
</dbReference>
<accession>A0A2M7K2E5</accession>
<dbReference type="InterPro" id="IPR027417">
    <property type="entry name" value="P-loop_NTPase"/>
</dbReference>
<dbReference type="InterPro" id="IPR001650">
    <property type="entry name" value="Helicase_C-like"/>
</dbReference>
<dbReference type="Pfam" id="PF17757">
    <property type="entry name" value="UvrB_inter"/>
    <property type="match status" value="1"/>
</dbReference>
<evidence type="ECO:0008006" key="13">
    <source>
        <dbReference type="Google" id="ProtNLM"/>
    </source>
</evidence>
<organism evidence="11 12">
    <name type="scientific">Candidatus Berkelbacteria bacterium CG_4_8_14_3_um_filter_42_13</name>
    <dbReference type="NCBI Taxonomy" id="1974505"/>
    <lineage>
        <taxon>Bacteria</taxon>
        <taxon>Candidatus Berkelbacteria</taxon>
    </lineage>
</organism>
<evidence type="ECO:0000256" key="2">
    <source>
        <dbReference type="ARBA" id="ARBA00022741"/>
    </source>
</evidence>
<dbReference type="Gene3D" id="2.40.10.170">
    <property type="match status" value="1"/>
</dbReference>
<dbReference type="InterPro" id="IPR041471">
    <property type="entry name" value="UvrB_inter"/>
</dbReference>
<dbReference type="EMBL" id="PFIK01000002">
    <property type="protein sequence ID" value="PIX30371.1"/>
    <property type="molecule type" value="Genomic_DNA"/>
</dbReference>
<dbReference type="GO" id="GO:0006281">
    <property type="term" value="P:DNA repair"/>
    <property type="evidence" value="ECO:0007669"/>
    <property type="project" value="UniProtKB-KW"/>
</dbReference>
<evidence type="ECO:0000256" key="8">
    <source>
        <dbReference type="ARBA" id="ARBA00023204"/>
    </source>
</evidence>
<keyword evidence="1" id="KW-0963">Cytoplasm</keyword>
<dbReference type="GO" id="GO:0005524">
    <property type="term" value="F:ATP binding"/>
    <property type="evidence" value="ECO:0007669"/>
    <property type="project" value="UniProtKB-KW"/>
</dbReference>
<evidence type="ECO:0000256" key="4">
    <source>
        <dbReference type="ARBA" id="ARBA00022801"/>
    </source>
</evidence>
<dbReference type="PANTHER" id="PTHR47964">
    <property type="entry name" value="ATP-DEPENDENT DNA HELICASE HOMOLOG RECG, CHLOROPLASTIC"/>
    <property type="match status" value="1"/>
</dbReference>
<dbReference type="InterPro" id="IPR014001">
    <property type="entry name" value="Helicase_ATP-bd"/>
</dbReference>
<dbReference type="Pfam" id="PF00270">
    <property type="entry name" value="DEAD"/>
    <property type="match status" value="1"/>
</dbReference>
<keyword evidence="8" id="KW-0234">DNA repair</keyword>
<feature type="domain" description="Helicase C-terminal" evidence="10">
    <location>
        <begin position="420"/>
        <end position="575"/>
    </location>
</feature>
<keyword evidence="2" id="KW-0547">Nucleotide-binding</keyword>
<evidence type="ECO:0000259" key="10">
    <source>
        <dbReference type="PROSITE" id="PS51194"/>
    </source>
</evidence>
<evidence type="ECO:0000256" key="3">
    <source>
        <dbReference type="ARBA" id="ARBA00022763"/>
    </source>
</evidence>
<dbReference type="InterPro" id="IPR011545">
    <property type="entry name" value="DEAD/DEAH_box_helicase_dom"/>
</dbReference>
<reference evidence="12" key="1">
    <citation type="submission" date="2017-09" db="EMBL/GenBank/DDBJ databases">
        <title>Depth-based differentiation of microbial function through sediment-hosted aquifers and enrichment of novel symbionts in the deep terrestrial subsurface.</title>
        <authorList>
            <person name="Probst A.J."/>
            <person name="Ladd B."/>
            <person name="Jarett J.K."/>
            <person name="Geller-Mcgrath D.E."/>
            <person name="Sieber C.M.K."/>
            <person name="Emerson J.B."/>
            <person name="Anantharaman K."/>
            <person name="Thomas B.C."/>
            <person name="Malmstrom R."/>
            <person name="Stieglmeier M."/>
            <person name="Klingl A."/>
            <person name="Woyke T."/>
            <person name="Ryan C.M."/>
            <person name="Banfield J.F."/>
        </authorList>
    </citation>
    <scope>NUCLEOTIDE SEQUENCE [LARGE SCALE GENOMIC DNA]</scope>
</reference>
<evidence type="ECO:0000256" key="7">
    <source>
        <dbReference type="ARBA" id="ARBA00023125"/>
    </source>
</evidence>
<gene>
    <name evidence="11" type="ORF">COZ63_00120</name>
</gene>
<keyword evidence="5" id="KW-0347">Helicase</keyword>
<dbReference type="Gene3D" id="3.30.2060.10">
    <property type="entry name" value="Penicillin-binding protein 1b domain"/>
    <property type="match status" value="1"/>
</dbReference>
<dbReference type="InterPro" id="IPR003711">
    <property type="entry name" value="CarD-like/TRCF_RID"/>
</dbReference>
<dbReference type="GO" id="GO:0003678">
    <property type="term" value="F:DNA helicase activity"/>
    <property type="evidence" value="ECO:0007669"/>
    <property type="project" value="TreeGrafter"/>
</dbReference>
<dbReference type="InterPro" id="IPR047112">
    <property type="entry name" value="RecG/Mfd"/>
</dbReference>
<keyword evidence="3" id="KW-0227">DNA damage</keyword>
<dbReference type="PROSITE" id="PS51192">
    <property type="entry name" value="HELICASE_ATP_BIND_1"/>
    <property type="match status" value="1"/>
</dbReference>
<sequence length="613" mass="69626">MSIKFQKLKLSIGQKIKFDEVIIQLHNLGYERVEHLNNFGQFLVTGGLIKIYSAAVINPVIVDFFGNQIEKIYSYNLATNTRIDNLQMIDIPNNIIEIDGNLIRYGDLVVHVNHGIGIYRGKILKKINQKIKEFIAIEYLNGDYLYLPLNIIDKITKYLGVSRRVPRLSRLGSIVWEKTKKKVEASIWALAKELLEVYAKREIIKRKRYHIDWDWDQKLRATFEHFETPDQERTITEIYSDLEHGIPMDRLLVGDVGFGKTEVAVRAAAQVISNGAQVAILAPTTILSRQHLVTIAERLKDFPVKVAELSRFVSQEKQKGIIEDLSLGKIDLIVGTHRLLKQDICFRNLGLLVIDEEQRFGVKDKERLKGLKNDVDVLSLSATPIPRTLFIALSGIRQISIIKTPPAGRISIQTHVEKYQVERAKEYISRELKRGGQVYFLHNDIKTIEAKAKEFERYFPKAVVAIAHGQMPEEKLATTMAEFAAGGIDILFCSTIIENGLDIPTVNTLITEDADNFGLSQLYQIRGRIGRGKNQAFAYFTFKKNLVGNAYKRLQILVEKTDLGSGFDIAYSDLEIRGGGNILGRQQHGNMEELGLILYTKLLNQAVERLKHS</sequence>
<dbReference type="SMART" id="SM00487">
    <property type="entry name" value="DEXDc"/>
    <property type="match status" value="1"/>
</dbReference>
<evidence type="ECO:0000313" key="12">
    <source>
        <dbReference type="Proteomes" id="UP000229924"/>
    </source>
</evidence>
<feature type="domain" description="Helicase ATP-binding" evidence="9">
    <location>
        <begin position="241"/>
        <end position="402"/>
    </location>
</feature>